<sequence>MSAAERSDIEEFDEWLDEVAAALAWHDGDAVATIRTLLADCKHLREQLALTQIAMGMGFARGWSPCLERRDELTAACFLKS</sequence>
<dbReference type="Proteomes" id="UP001432360">
    <property type="component" value="Chromosome"/>
</dbReference>
<reference evidence="1" key="1">
    <citation type="submission" date="2023-08" db="EMBL/GenBank/DDBJ databases">
        <title>Complete genome sequence of Sinorhizobium chiapanecum ITTG S70 isolated from Acaciella angustissima nodules in Chiapas-Mexico.</title>
        <authorList>
            <person name="Rincon-Rosales R."/>
            <person name="Rogel M.A."/>
            <person name="Rincon-Medina C.I."/>
            <person name="Guerrero G."/>
            <person name="Manzano-Gomez L.A."/>
            <person name="Lopez-Lopez A."/>
            <person name="Rincon Molina F.A."/>
            <person name="Martinez-Romero E."/>
        </authorList>
    </citation>
    <scope>NUCLEOTIDE SEQUENCE</scope>
    <source>
        <strain evidence="1">ITTG S70</strain>
    </source>
</reference>
<accession>A0ABZ2B3L2</accession>
<organism evidence="1 2">
    <name type="scientific">Sinorhizobium chiapasense</name>
    <dbReference type="NCBI Taxonomy" id="501572"/>
    <lineage>
        <taxon>Bacteria</taxon>
        <taxon>Pseudomonadati</taxon>
        <taxon>Pseudomonadota</taxon>
        <taxon>Alphaproteobacteria</taxon>
        <taxon>Hyphomicrobiales</taxon>
        <taxon>Rhizobiaceae</taxon>
        <taxon>Sinorhizobium/Ensifer group</taxon>
        <taxon>Sinorhizobium</taxon>
    </lineage>
</organism>
<evidence type="ECO:0000313" key="2">
    <source>
        <dbReference type="Proteomes" id="UP001432360"/>
    </source>
</evidence>
<gene>
    <name evidence="1" type="ORF">RB548_11105</name>
</gene>
<proteinExistence type="predicted"/>
<dbReference type="EMBL" id="CP133148">
    <property type="protein sequence ID" value="WVT02090.1"/>
    <property type="molecule type" value="Genomic_DNA"/>
</dbReference>
<name>A0ABZ2B3L2_9HYPH</name>
<dbReference type="RefSeq" id="WP_331371376.1">
    <property type="nucleotide sequence ID" value="NZ_CP133148.1"/>
</dbReference>
<keyword evidence="2" id="KW-1185">Reference proteome</keyword>
<protein>
    <recommendedName>
        <fullName evidence="3">Dehydrogenase</fullName>
    </recommendedName>
</protein>
<evidence type="ECO:0008006" key="3">
    <source>
        <dbReference type="Google" id="ProtNLM"/>
    </source>
</evidence>
<evidence type="ECO:0000313" key="1">
    <source>
        <dbReference type="EMBL" id="WVT02090.1"/>
    </source>
</evidence>